<gene>
    <name evidence="6" type="ORF">RG47T_1740</name>
</gene>
<accession>A0A1Q5ZX34</accession>
<dbReference type="Pfam" id="PF13620">
    <property type="entry name" value="CarboxypepD_reg"/>
    <property type="match status" value="1"/>
</dbReference>
<dbReference type="Pfam" id="PF14905">
    <property type="entry name" value="OMP_b-brl_3"/>
    <property type="match status" value="1"/>
</dbReference>
<dbReference type="Gene3D" id="2.40.170.20">
    <property type="entry name" value="TonB-dependent receptor, beta-barrel domain"/>
    <property type="match status" value="1"/>
</dbReference>
<protein>
    <recommendedName>
        <fullName evidence="5">Outer membrane protein beta-barrel domain-containing protein</fullName>
    </recommendedName>
</protein>
<feature type="region of interest" description="Disordered" evidence="4">
    <location>
        <begin position="323"/>
        <end position="351"/>
    </location>
</feature>
<dbReference type="PANTHER" id="PTHR40980:SF4">
    <property type="entry name" value="TONB-DEPENDENT RECEPTOR-LIKE BETA-BARREL DOMAIN-CONTAINING PROTEIN"/>
    <property type="match status" value="1"/>
</dbReference>
<comment type="subcellular location">
    <subcellularLocation>
        <location evidence="1">Cell outer membrane</location>
    </subcellularLocation>
</comment>
<evidence type="ECO:0000256" key="2">
    <source>
        <dbReference type="ARBA" id="ARBA00023136"/>
    </source>
</evidence>
<dbReference type="SUPFAM" id="SSF56935">
    <property type="entry name" value="Porins"/>
    <property type="match status" value="1"/>
</dbReference>
<dbReference type="InterPro" id="IPR041700">
    <property type="entry name" value="OMP_b-brl_3"/>
</dbReference>
<dbReference type="InterPro" id="IPR008969">
    <property type="entry name" value="CarboxyPept-like_regulatory"/>
</dbReference>
<keyword evidence="2" id="KW-0472">Membrane</keyword>
<feature type="domain" description="Outer membrane protein beta-barrel" evidence="5">
    <location>
        <begin position="367"/>
        <end position="771"/>
    </location>
</feature>
<dbReference type="EMBL" id="MPPL01000001">
    <property type="protein sequence ID" value="OKS86288.1"/>
    <property type="molecule type" value="Genomic_DNA"/>
</dbReference>
<keyword evidence="7" id="KW-1185">Reference proteome</keyword>
<evidence type="ECO:0000313" key="7">
    <source>
        <dbReference type="Proteomes" id="UP000186720"/>
    </source>
</evidence>
<dbReference type="Gene3D" id="2.60.40.1120">
    <property type="entry name" value="Carboxypeptidase-like, regulatory domain"/>
    <property type="match status" value="1"/>
</dbReference>
<dbReference type="Proteomes" id="UP000186720">
    <property type="component" value="Unassembled WGS sequence"/>
</dbReference>
<dbReference type="AlphaFoldDB" id="A0A1Q5ZX34"/>
<dbReference type="GO" id="GO:0009279">
    <property type="term" value="C:cell outer membrane"/>
    <property type="evidence" value="ECO:0007669"/>
    <property type="project" value="UniProtKB-SubCell"/>
</dbReference>
<dbReference type="STRING" id="1302689.RG47T_1740"/>
<sequence>MKKIVIFILFLSPYILLAQQPLKGIVTDTEGRPLDAVTITLSLQNKNIASAFADSGKFVLATVSPGSYILSATLVGYKPLSRSIMLPKDTVKLMMQPDSKQLKEVTISASKPIIERKIDRVTFNVENSIVASGGSAWDALTKAPGVQTTVGNTITANKKDVQLYMDGKSLHLSGDDLANYLQGLPSDVIAKIEVFSNPPAMFDAQGASVINIITKKSKNQGLNVTLNGGLSQATYTGYTASTNFNYRKDKLNVYGSYGYTLRHIGREQHDYVTYATPDNSSFWDSPGYNVSESRSNNYKIGADYQLSDKQIIGFLVTGNNRNGSIKDNTPTTITSNGKTTPDSTLETHGNTATHGTRYAYNLNYNLKLDTSGQSLNVDFDYSPYKSTYNQFVNNDTFLPDGSQTGNPYHINTPTIQNINIYSGKLDYNYKLGKKWSLTSGLKYSSIQSKNDFDFYNTAGAAPVLITANSDHFEYTENTAAAYTSITGNLGKWSFQGGLRGEYTHTRGYSVTLDSLNKRAYFKLFPTLFVVYKLNEDNELQFTYGYRIERPEYARLNPAKHYATPYSYLVGNPGLQPAFVQNLELGYTYKKQYNITAYYTATHNVFSNITVQDNVNHLFYDTQQNLGLSVNTGVRLSAPFHVANWWEMNVMAEGYYQREKSVYLQGSYDFHRFSYDASTTQSFTISKKMGLKAEINAVYNSQGIQGIFKGNANYNVDAGVKATILNGQGTLKLAAGDIFYSNTYHITVNYLNQNNGFYQKNDTRNATLSFTYRFGKNVAASRKRSTASEEEKQRAQ</sequence>
<evidence type="ECO:0000313" key="6">
    <source>
        <dbReference type="EMBL" id="OKS86288.1"/>
    </source>
</evidence>
<dbReference type="InterPro" id="IPR036942">
    <property type="entry name" value="Beta-barrel_TonB_sf"/>
</dbReference>
<name>A0A1Q5ZX34_9SPHI</name>
<proteinExistence type="predicted"/>
<dbReference type="RefSeq" id="WP_074489001.1">
    <property type="nucleotide sequence ID" value="NZ_FPAM01000013.1"/>
</dbReference>
<organism evidence="6 7">
    <name type="scientific">Mucilaginibacter polytrichastri</name>
    <dbReference type="NCBI Taxonomy" id="1302689"/>
    <lineage>
        <taxon>Bacteria</taxon>
        <taxon>Pseudomonadati</taxon>
        <taxon>Bacteroidota</taxon>
        <taxon>Sphingobacteriia</taxon>
        <taxon>Sphingobacteriales</taxon>
        <taxon>Sphingobacteriaceae</taxon>
        <taxon>Mucilaginibacter</taxon>
    </lineage>
</organism>
<dbReference type="PANTHER" id="PTHR40980">
    <property type="entry name" value="PLUG DOMAIN-CONTAINING PROTEIN"/>
    <property type="match status" value="1"/>
</dbReference>
<keyword evidence="3" id="KW-0998">Cell outer membrane</keyword>
<reference evidence="6 7" key="1">
    <citation type="submission" date="2016-11" db="EMBL/GenBank/DDBJ databases">
        <title>Whole Genome Sequencing of Mucilaginibacter polytrichastri RG4-7(T) isolated from the moss sample.</title>
        <authorList>
            <person name="Li Y."/>
        </authorList>
    </citation>
    <scope>NUCLEOTIDE SEQUENCE [LARGE SCALE GENOMIC DNA]</scope>
    <source>
        <strain evidence="6 7">RG4-7</strain>
    </source>
</reference>
<evidence type="ECO:0000256" key="3">
    <source>
        <dbReference type="ARBA" id="ARBA00023237"/>
    </source>
</evidence>
<evidence type="ECO:0000259" key="5">
    <source>
        <dbReference type="Pfam" id="PF14905"/>
    </source>
</evidence>
<evidence type="ECO:0000256" key="1">
    <source>
        <dbReference type="ARBA" id="ARBA00004442"/>
    </source>
</evidence>
<comment type="caution">
    <text evidence="6">The sequence shown here is derived from an EMBL/GenBank/DDBJ whole genome shotgun (WGS) entry which is preliminary data.</text>
</comment>
<dbReference type="OrthoDB" id="606851at2"/>
<evidence type="ECO:0000256" key="4">
    <source>
        <dbReference type="SAM" id="MobiDB-lite"/>
    </source>
</evidence>
<dbReference type="SUPFAM" id="SSF49464">
    <property type="entry name" value="Carboxypeptidase regulatory domain-like"/>
    <property type="match status" value="1"/>
</dbReference>